<evidence type="ECO:0000313" key="5">
    <source>
        <dbReference type="EMBL" id="QVL30640.1"/>
    </source>
</evidence>
<dbReference type="Gene3D" id="3.10.490.10">
    <property type="entry name" value="Gamma-glutamyl cyclotransferase-like"/>
    <property type="match status" value="1"/>
</dbReference>
<dbReference type="EMBL" id="CP074694">
    <property type="protein sequence ID" value="QVL30640.1"/>
    <property type="molecule type" value="Genomic_DNA"/>
</dbReference>
<dbReference type="AlphaFoldDB" id="A0A8E6ETW7"/>
<accession>A0A8E6ETW7</accession>
<dbReference type="PANTHER" id="PTHR12510:SF4">
    <property type="entry name" value="GAMMA-GLUTAMYLAMINECYCLOTRANSFERASE"/>
    <property type="match status" value="1"/>
</dbReference>
<name>A0A8E6ETW7_9BACT</name>
<evidence type="ECO:0000256" key="2">
    <source>
        <dbReference type="PIRSR" id="PIRSR639126-1"/>
    </source>
</evidence>
<evidence type="ECO:0000313" key="6">
    <source>
        <dbReference type="Proteomes" id="UP000676194"/>
    </source>
</evidence>
<dbReference type="InterPro" id="IPR036568">
    <property type="entry name" value="GGCT-like_sf"/>
</dbReference>
<evidence type="ECO:0000256" key="1">
    <source>
        <dbReference type="ARBA" id="ARBA00008861"/>
    </source>
</evidence>
<sequence length="121" mass="14254">MRQLLFVYGTLKRGLQNQHFLDEQKFVAEVKTLPHYRIYHFGWHPGMIEVSAQGLAVRGEIYEVDEQALSKMDEYEEVPTFFIRKPVLILGFENVDAYYFNREIPAGTPFSDHWPFEIPKS</sequence>
<dbReference type="GO" id="GO:0061929">
    <property type="term" value="F:gamma-glutamylaminecyclotransferase activity"/>
    <property type="evidence" value="ECO:0007669"/>
    <property type="project" value="InterPro"/>
</dbReference>
<evidence type="ECO:0000259" key="4">
    <source>
        <dbReference type="Pfam" id="PF06094"/>
    </source>
</evidence>
<dbReference type="PANTHER" id="PTHR12510">
    <property type="entry name" value="TROPONIN C-AKIN-1 PROTEIN"/>
    <property type="match status" value="1"/>
</dbReference>
<dbReference type="GO" id="GO:0005829">
    <property type="term" value="C:cytosol"/>
    <property type="evidence" value="ECO:0007669"/>
    <property type="project" value="TreeGrafter"/>
</dbReference>
<feature type="active site" description="Proton acceptor" evidence="2">
    <location>
        <position position="76"/>
    </location>
</feature>
<dbReference type="InterPro" id="IPR039126">
    <property type="entry name" value="GGACT"/>
</dbReference>
<dbReference type="Proteomes" id="UP000676194">
    <property type="component" value="Chromosome"/>
</dbReference>
<dbReference type="KEGG" id="tsph:KIH39_17500"/>
<evidence type="ECO:0000256" key="3">
    <source>
        <dbReference type="RuleBase" id="RU367036"/>
    </source>
</evidence>
<gene>
    <name evidence="5" type="ORF">KIH39_17500</name>
</gene>
<dbReference type="SUPFAM" id="SSF110857">
    <property type="entry name" value="Gamma-glutamyl cyclotransferase-like"/>
    <property type="match status" value="1"/>
</dbReference>
<dbReference type="RefSeq" id="WP_213494511.1">
    <property type="nucleotide sequence ID" value="NZ_CP074694.1"/>
</dbReference>
<dbReference type="Pfam" id="PF06094">
    <property type="entry name" value="GGACT"/>
    <property type="match status" value="1"/>
</dbReference>
<protein>
    <recommendedName>
        <fullName evidence="3">Gamma-glutamylcyclotransferase family protein</fullName>
    </recommendedName>
</protein>
<dbReference type="CDD" id="cd06661">
    <property type="entry name" value="GGCT_like"/>
    <property type="match status" value="1"/>
</dbReference>
<comment type="similarity">
    <text evidence="1 3">Belongs to the gamma-glutamylcyclotransferase family.</text>
</comment>
<dbReference type="InterPro" id="IPR009288">
    <property type="entry name" value="AIG2-like_dom"/>
</dbReference>
<proteinExistence type="inferred from homology"/>
<organism evidence="5 6">
    <name type="scientific">Telmatocola sphagniphila</name>
    <dbReference type="NCBI Taxonomy" id="1123043"/>
    <lineage>
        <taxon>Bacteria</taxon>
        <taxon>Pseudomonadati</taxon>
        <taxon>Planctomycetota</taxon>
        <taxon>Planctomycetia</taxon>
        <taxon>Gemmatales</taxon>
        <taxon>Gemmataceae</taxon>
    </lineage>
</organism>
<keyword evidence="6" id="KW-1185">Reference proteome</keyword>
<feature type="domain" description="Gamma-glutamylcyclotransferase AIG2-like" evidence="4">
    <location>
        <begin position="5"/>
        <end position="101"/>
    </location>
</feature>
<reference evidence="5" key="1">
    <citation type="submission" date="2021-05" db="EMBL/GenBank/DDBJ databases">
        <title>Complete genome sequence of the cellulolytic planctomycete Telmatocola sphagniphila SP2T and characterization of the first cellulase from planctomycetes.</title>
        <authorList>
            <person name="Rakitin A.L."/>
            <person name="Beletsky A.V."/>
            <person name="Naumoff D.G."/>
            <person name="Kulichevskaya I.S."/>
            <person name="Mardanov A.V."/>
            <person name="Ravin N.V."/>
            <person name="Dedysh S.N."/>
        </authorList>
    </citation>
    <scope>NUCLEOTIDE SEQUENCE</scope>
    <source>
        <strain evidence="5">SP2T</strain>
    </source>
</reference>
<dbReference type="InterPro" id="IPR013024">
    <property type="entry name" value="GGCT-like"/>
</dbReference>